<reference evidence="2 3" key="1">
    <citation type="submission" date="2015-11" db="EMBL/GenBank/DDBJ databases">
        <title>Draft genome sequences of new species of the genus Lactobacillus isolated from orchardgrass silage.</title>
        <authorList>
            <person name="Tohno M."/>
            <person name="Tanizawa Y."/>
            <person name="Arita M."/>
        </authorList>
    </citation>
    <scope>NUCLEOTIDE SEQUENCE [LARGE SCALE GENOMIC DNA]</scope>
    <source>
        <strain evidence="2 3">IWT25</strain>
    </source>
</reference>
<feature type="compositionally biased region" description="Low complexity" evidence="1">
    <location>
        <begin position="232"/>
        <end position="256"/>
    </location>
</feature>
<feature type="compositionally biased region" description="Polar residues" evidence="1">
    <location>
        <begin position="222"/>
        <end position="231"/>
    </location>
</feature>
<comment type="caution">
    <text evidence="2">The sequence shown here is derived from an EMBL/GenBank/DDBJ whole genome shotgun (WGS) entry which is preliminary data.</text>
</comment>
<accession>A0A1Z5IUU9</accession>
<dbReference type="InterPro" id="IPR006724">
    <property type="entry name" value="Phage_TTP"/>
</dbReference>
<dbReference type="Pfam" id="PF04630">
    <property type="entry name" value="Phage_TTP_1"/>
    <property type="match status" value="1"/>
</dbReference>
<dbReference type="AlphaFoldDB" id="A0A1Z5IUU9"/>
<sequence length="256" mass="26743">MSNGSTSFHGIQNVTFGLTDDTGKLISDTLAGLGDDGVVVIDGDGEGATEANVTGLEEAGTVQYANDKVKRVSHGLPQPQVAITMLDMPYEILQKLKGYDSDGKGGWTLRSGTKPHVAMLIHTTGFDGNDYFEGFANGELIEPGHSHGTDNNAEVDANTTLTYQALTPLDNNIFKDSKGKQQPYKMYANYDGSTFDEAAMLKEVFGGFSGTLNLTNVGGDANTSLSENANPSNAGSNPTGTGSTPATGTGSTTQSK</sequence>
<dbReference type="Proteomes" id="UP000198414">
    <property type="component" value="Unassembled WGS sequence"/>
</dbReference>
<name>A0A1Z5IUU9_9LACO</name>
<gene>
    <name evidence="2" type="ORF">IWT25_00666</name>
</gene>
<protein>
    <submittedName>
        <fullName evidence="2">Phage tail protein</fullName>
    </submittedName>
</protein>
<dbReference type="RefSeq" id="WP_089120677.1">
    <property type="nucleotide sequence ID" value="NZ_BCMI01000005.1"/>
</dbReference>
<evidence type="ECO:0000256" key="1">
    <source>
        <dbReference type="SAM" id="MobiDB-lite"/>
    </source>
</evidence>
<proteinExistence type="predicted"/>
<evidence type="ECO:0000313" key="2">
    <source>
        <dbReference type="EMBL" id="GAX05362.1"/>
    </source>
</evidence>
<dbReference type="EMBL" id="BCMI01000005">
    <property type="protein sequence ID" value="GAX05362.1"/>
    <property type="molecule type" value="Genomic_DNA"/>
</dbReference>
<dbReference type="OrthoDB" id="2143665at2"/>
<organism evidence="2 3">
    <name type="scientific">Secundilactobacillus pentosiphilus</name>
    <dbReference type="NCBI Taxonomy" id="1714682"/>
    <lineage>
        <taxon>Bacteria</taxon>
        <taxon>Bacillati</taxon>
        <taxon>Bacillota</taxon>
        <taxon>Bacilli</taxon>
        <taxon>Lactobacillales</taxon>
        <taxon>Lactobacillaceae</taxon>
        <taxon>Secundilactobacillus</taxon>
    </lineage>
</organism>
<feature type="region of interest" description="Disordered" evidence="1">
    <location>
        <begin position="222"/>
        <end position="256"/>
    </location>
</feature>
<evidence type="ECO:0000313" key="3">
    <source>
        <dbReference type="Proteomes" id="UP000198414"/>
    </source>
</evidence>